<dbReference type="InterPro" id="IPR026888">
    <property type="entry name" value="AcetylCoA_hyd_C"/>
</dbReference>
<dbReference type="Proteomes" id="UP000748308">
    <property type="component" value="Unassembled WGS sequence"/>
</dbReference>
<dbReference type="InterPro" id="IPR038460">
    <property type="entry name" value="AcetylCoA_hyd_C_sf"/>
</dbReference>
<dbReference type="Gene3D" id="3.40.1080.10">
    <property type="entry name" value="Glutaconate Coenzyme A-transferase"/>
    <property type="match status" value="1"/>
</dbReference>
<dbReference type="Gene3D" id="3.30.750.70">
    <property type="entry name" value="4-hydroxybutyrate coenzyme like domains"/>
    <property type="match status" value="1"/>
</dbReference>
<dbReference type="AlphaFoldDB" id="A0A938BN56"/>
<dbReference type="PANTHER" id="PTHR21432">
    <property type="entry name" value="ACETYL-COA HYDROLASE-RELATED"/>
    <property type="match status" value="1"/>
</dbReference>
<evidence type="ECO:0000313" key="5">
    <source>
        <dbReference type="Proteomes" id="UP000748308"/>
    </source>
</evidence>
<dbReference type="InterPro" id="IPR000182">
    <property type="entry name" value="GNAT_dom"/>
</dbReference>
<dbReference type="Pfam" id="PF13336">
    <property type="entry name" value="AcetylCoA_hyd_C"/>
    <property type="match status" value="1"/>
</dbReference>
<dbReference type="InterPro" id="IPR016181">
    <property type="entry name" value="Acyl_CoA_acyltransferase"/>
</dbReference>
<gene>
    <name evidence="4" type="ORF">FJY75_03405</name>
</gene>
<evidence type="ECO:0000256" key="2">
    <source>
        <dbReference type="ARBA" id="ARBA00022679"/>
    </source>
</evidence>
<protein>
    <submittedName>
        <fullName evidence="4">GNAT family N-acetyltransferase</fullName>
    </submittedName>
</protein>
<evidence type="ECO:0000313" key="4">
    <source>
        <dbReference type="EMBL" id="MBM3316878.1"/>
    </source>
</evidence>
<evidence type="ECO:0000256" key="1">
    <source>
        <dbReference type="ARBA" id="ARBA00009632"/>
    </source>
</evidence>
<organism evidence="4 5">
    <name type="scientific">Eiseniibacteriota bacterium</name>
    <dbReference type="NCBI Taxonomy" id="2212470"/>
    <lineage>
        <taxon>Bacteria</taxon>
        <taxon>Candidatus Eiseniibacteriota</taxon>
    </lineage>
</organism>
<evidence type="ECO:0000259" key="3">
    <source>
        <dbReference type="PROSITE" id="PS51186"/>
    </source>
</evidence>
<reference evidence="4" key="1">
    <citation type="submission" date="2019-03" db="EMBL/GenBank/DDBJ databases">
        <title>Lake Tanganyika Metagenome-Assembled Genomes (MAGs).</title>
        <authorList>
            <person name="Tran P."/>
        </authorList>
    </citation>
    <scope>NUCLEOTIDE SEQUENCE</scope>
    <source>
        <strain evidence="4">M_DeepCast_400m_m2_100</strain>
    </source>
</reference>
<proteinExistence type="inferred from homology"/>
<comment type="similarity">
    <text evidence="1">Belongs to the acetyl-CoA hydrolase/transferase family.</text>
</comment>
<dbReference type="Gene3D" id="3.40.1080.20">
    <property type="entry name" value="Acetyl-CoA hydrolase/transferase C-terminal domain"/>
    <property type="match status" value="1"/>
</dbReference>
<dbReference type="SUPFAM" id="SSF100950">
    <property type="entry name" value="NagB/RpiA/CoA transferase-like"/>
    <property type="match status" value="2"/>
</dbReference>
<dbReference type="PANTHER" id="PTHR21432:SF20">
    <property type="entry name" value="ACETYL-COA HYDROLASE"/>
    <property type="match status" value="1"/>
</dbReference>
<dbReference type="Gene3D" id="3.40.630.30">
    <property type="match status" value="1"/>
</dbReference>
<dbReference type="SUPFAM" id="SSF55729">
    <property type="entry name" value="Acyl-CoA N-acyltransferases (Nat)"/>
    <property type="match status" value="1"/>
</dbReference>
<dbReference type="GO" id="GO:0016747">
    <property type="term" value="F:acyltransferase activity, transferring groups other than amino-acyl groups"/>
    <property type="evidence" value="ECO:0007669"/>
    <property type="project" value="InterPro"/>
</dbReference>
<feature type="domain" description="N-acetyltransferase" evidence="3">
    <location>
        <begin position="469"/>
        <end position="626"/>
    </location>
</feature>
<name>A0A938BN56_UNCEI</name>
<comment type="caution">
    <text evidence="4">The sequence shown here is derived from an EMBL/GenBank/DDBJ whole genome shotgun (WGS) entry which is preliminary data.</text>
</comment>
<keyword evidence="2" id="KW-0808">Transferase</keyword>
<dbReference type="InterPro" id="IPR046433">
    <property type="entry name" value="ActCoA_hydro"/>
</dbReference>
<dbReference type="EMBL" id="VGIY01000051">
    <property type="protein sequence ID" value="MBM3316878.1"/>
    <property type="molecule type" value="Genomic_DNA"/>
</dbReference>
<dbReference type="PROSITE" id="PS51186">
    <property type="entry name" value="GNAT"/>
    <property type="match status" value="1"/>
</dbReference>
<dbReference type="Pfam" id="PF00583">
    <property type="entry name" value="Acetyltransf_1"/>
    <property type="match status" value="1"/>
</dbReference>
<sequence>MVWQETWMARHPAKFAPENEIFRCIHRGDRIFIGTGCGEPQYLVQALIDYMQAHPLAFFDAEVLNVVTLGVAPYTDPKFKRNVRHNAFYVGGATRGAVNEGRADYTPISLSEVSRLLRDGSLPIDVALVQTSPPDAHGLLSLGVSVDIVKEAVDRARTVIAQVNSEMPRVHGDTFVPIERIDYLVPHDEALLEFGHEPTDEISERIGRHVARIIKDGDTLQVGYGKIPNAIMANLREHRHLGIHTELLSDGIVDLMRCGAVDNSRKTLDRGKTVATFCMGSRKTYRFLDDNPAIAFRTAATTNDPLVIARQRGMTAINSALAIDLTGQTTAESIGGEFYSGIGGQGDFMRGAALAPGGKAILALPSTAADGRVSRIVAQLPAGVGVTLIRTDVRYVVTEYGIAYLQGKSVRERALDLIAIAHPDFRAGLIEEAKRSKLIYADQAFVPGKAGEYPEHLEARRTTKSGLELSLRPVKISDEALLRDFFHALSDESLHRRFLSIRTDMPHERLQEFCAVDFERHMVLLALPAREGPEEIVAIGQYCVEENRHTAEVALVVRDDYQNLGVGSELLARLTQIAMRRGLLGFSARVLLDNRAMVHLFERRGFHLEKRMVAGTVHYRIHFRDPA</sequence>
<accession>A0A938BN56</accession>
<dbReference type="GO" id="GO:0006083">
    <property type="term" value="P:acetate metabolic process"/>
    <property type="evidence" value="ECO:0007669"/>
    <property type="project" value="InterPro"/>
</dbReference>
<dbReference type="InterPro" id="IPR003702">
    <property type="entry name" value="ActCoA_hydro_N"/>
</dbReference>
<dbReference type="Pfam" id="PF02550">
    <property type="entry name" value="AcetylCoA_hydro"/>
    <property type="match status" value="1"/>
</dbReference>
<dbReference type="GO" id="GO:0008775">
    <property type="term" value="F:acetate CoA-transferase activity"/>
    <property type="evidence" value="ECO:0007669"/>
    <property type="project" value="InterPro"/>
</dbReference>
<dbReference type="InterPro" id="IPR037171">
    <property type="entry name" value="NagB/RpiA_transferase-like"/>
</dbReference>